<dbReference type="eggNOG" id="arCOG12437">
    <property type="taxonomic scope" value="Archaea"/>
</dbReference>
<dbReference type="EMBL" id="CP000575">
    <property type="protein sequence ID" value="ABN70302.1"/>
    <property type="molecule type" value="Genomic_DNA"/>
</dbReference>
<dbReference type="Proteomes" id="UP000000254">
    <property type="component" value="Chromosome"/>
</dbReference>
<reference evidence="2" key="1">
    <citation type="journal article" date="2009" name="BMC Genomics">
        <title>The complete genome sequence of Staphylothermus marinus reveals differences in sulfur metabolism among heterotrophic Crenarchaeota.</title>
        <authorList>
            <person name="Anderson I.J."/>
            <person name="Dharmarajan L."/>
            <person name="Rodriguez J."/>
            <person name="Hooper S."/>
            <person name="Porat I."/>
            <person name="Ulrich L.E."/>
            <person name="Elkins J.G."/>
            <person name="Mavromatis K."/>
            <person name="Sun H."/>
            <person name="Land M."/>
            <person name="Lapidus A."/>
            <person name="Lucas S."/>
            <person name="Barry K."/>
            <person name="Huber H."/>
            <person name="Zhulin I.B."/>
            <person name="Whitman W.B."/>
            <person name="Mukhopadhyay B."/>
            <person name="Woese C."/>
            <person name="Bristow J."/>
            <person name="Kyrpides N."/>
        </authorList>
    </citation>
    <scope>NUCLEOTIDE SEQUENCE [LARGE SCALE GENOMIC DNA]</scope>
    <source>
        <strain evidence="2">ATCC 43588 / DSM 3639 / JCM 9404 / F1</strain>
    </source>
</reference>
<evidence type="ECO:0000313" key="2">
    <source>
        <dbReference type="Proteomes" id="UP000000254"/>
    </source>
</evidence>
<dbReference type="RefSeq" id="WP_011839493.1">
    <property type="nucleotide sequence ID" value="NC_009033.1"/>
</dbReference>
<evidence type="ECO:0000313" key="1">
    <source>
        <dbReference type="EMBL" id="ABN70302.1"/>
    </source>
</evidence>
<dbReference type="STRING" id="399550.Smar_1207"/>
<name>A3DNU2_STAMF</name>
<keyword evidence="2" id="KW-1185">Reference proteome</keyword>
<dbReference type="HOGENOM" id="CLU_971883_0_0_2"/>
<protein>
    <recommendedName>
        <fullName evidence="3">ABC transporter domain-containing protein</fullName>
    </recommendedName>
</protein>
<accession>A3DNU2</accession>
<evidence type="ECO:0008006" key="3">
    <source>
        <dbReference type="Google" id="ProtNLM"/>
    </source>
</evidence>
<organism evidence="1 2">
    <name type="scientific">Staphylothermus marinus (strain ATCC 43588 / DSM 3639 / JCM 9404 / F1)</name>
    <dbReference type="NCBI Taxonomy" id="399550"/>
    <lineage>
        <taxon>Archaea</taxon>
        <taxon>Thermoproteota</taxon>
        <taxon>Thermoprotei</taxon>
        <taxon>Desulfurococcales</taxon>
        <taxon>Desulfurococcaceae</taxon>
        <taxon>Staphylothermus</taxon>
    </lineage>
</organism>
<reference evidence="1 2" key="2">
    <citation type="journal article" date="2009" name="Stand. Genomic Sci.">
        <title>Complete genome sequence of Staphylothermus marinus Stetter and Fiala 1986 type strain F1.</title>
        <authorList>
            <person name="Anderson I.J."/>
            <person name="Sun H."/>
            <person name="Lapidus A."/>
            <person name="Copeland A."/>
            <person name="Glavina Del Rio T."/>
            <person name="Tice H."/>
            <person name="Dalin E."/>
            <person name="Lucas S."/>
            <person name="Barry K."/>
            <person name="Land M."/>
            <person name="Richardson P."/>
            <person name="Huber H."/>
            <person name="Kyrpides N.C."/>
        </authorList>
    </citation>
    <scope>NUCLEOTIDE SEQUENCE [LARGE SCALE GENOMIC DNA]</scope>
    <source>
        <strain evidence="2">ATCC 43588 / DSM 3639 / JCM 9404 / F1</strain>
    </source>
</reference>
<dbReference type="AlphaFoldDB" id="A3DNU2"/>
<proteinExistence type="predicted"/>
<dbReference type="GeneID" id="4906667"/>
<dbReference type="KEGG" id="smr:Smar_1207"/>
<sequence length="286" mass="32960">MIIFDNITMQDLLGRSYKLFFHIPTPSITLIITPALFNKTLLANYILGNKKPFIGNIVSRIKIQGVKGLFIPELAQGKSLILDEILTIDEKDDTLYSELLNLLRQYGYKLDNNPLIIKNIPKPLLYLISTIYVLRKSGNLTVLIEPFKELDEMLGSRLVMEIYEKRSKGNTIVIISSNKSLIDNINYEHLVIIRRDGKIFETSTGAITLKNILKETIPLEIIAEKNSLSELLSLKCLKGIITLNKNIFYVFIEKSLYRTCLYHLVNLQRKRIIRKMRVVKQSFIEE</sequence>
<dbReference type="OrthoDB" id="376310at2157"/>
<gene>
    <name evidence="1" type="ordered locus">Smar_1207</name>
</gene>